<feature type="domain" description="PhoD-like phosphatase metallophosphatase" evidence="2">
    <location>
        <begin position="129"/>
        <end position="443"/>
    </location>
</feature>
<evidence type="ECO:0000259" key="2">
    <source>
        <dbReference type="Pfam" id="PF09423"/>
    </source>
</evidence>
<dbReference type="Pfam" id="PF25077">
    <property type="entry name" value="DUF7800"/>
    <property type="match status" value="1"/>
</dbReference>
<evidence type="ECO:0000256" key="1">
    <source>
        <dbReference type="SAM" id="Phobius"/>
    </source>
</evidence>
<protein>
    <submittedName>
        <fullName evidence="4">Alkaline phosphatase D family protein</fullName>
        <ecNumber evidence="4">3.1.3.1</ecNumber>
    </submittedName>
</protein>
<evidence type="ECO:0000259" key="3">
    <source>
        <dbReference type="Pfam" id="PF25077"/>
    </source>
</evidence>
<name>A0ABV9E881_9ACTN</name>
<evidence type="ECO:0000313" key="5">
    <source>
        <dbReference type="Proteomes" id="UP001595891"/>
    </source>
</evidence>
<keyword evidence="1" id="KW-0472">Membrane</keyword>
<gene>
    <name evidence="4" type="ORF">ACFO8L_01655</name>
</gene>
<dbReference type="GO" id="GO:0004035">
    <property type="term" value="F:alkaline phosphatase activity"/>
    <property type="evidence" value="ECO:0007669"/>
    <property type="project" value="UniProtKB-EC"/>
</dbReference>
<dbReference type="EC" id="3.1.3.1" evidence="4"/>
<dbReference type="InterPro" id="IPR018946">
    <property type="entry name" value="PhoD-like_MPP"/>
</dbReference>
<dbReference type="Proteomes" id="UP001595891">
    <property type="component" value="Unassembled WGS sequence"/>
</dbReference>
<keyword evidence="4" id="KW-0378">Hydrolase</keyword>
<dbReference type="EMBL" id="JBHSFN010000001">
    <property type="protein sequence ID" value="MFC4584761.1"/>
    <property type="molecule type" value="Genomic_DNA"/>
</dbReference>
<dbReference type="InterPro" id="IPR056702">
    <property type="entry name" value="DUF7800"/>
</dbReference>
<dbReference type="InterPro" id="IPR029052">
    <property type="entry name" value="Metallo-depent_PP-like"/>
</dbReference>
<feature type="domain" description="DUF7800" evidence="3">
    <location>
        <begin position="1"/>
        <end position="78"/>
    </location>
</feature>
<dbReference type="InterPro" id="IPR038607">
    <property type="entry name" value="PhoD-like_sf"/>
</dbReference>
<keyword evidence="1" id="KW-0812">Transmembrane</keyword>
<proteinExistence type="predicted"/>
<dbReference type="CDD" id="cd07389">
    <property type="entry name" value="MPP_PhoD"/>
    <property type="match status" value="1"/>
</dbReference>
<dbReference type="Pfam" id="PF09423">
    <property type="entry name" value="PhoD"/>
    <property type="match status" value="1"/>
</dbReference>
<organism evidence="4 5">
    <name type="scientific">Sphaerisporangium corydalis</name>
    <dbReference type="NCBI Taxonomy" id="1441875"/>
    <lineage>
        <taxon>Bacteria</taxon>
        <taxon>Bacillati</taxon>
        <taxon>Actinomycetota</taxon>
        <taxon>Actinomycetes</taxon>
        <taxon>Streptosporangiales</taxon>
        <taxon>Streptosporangiaceae</taxon>
        <taxon>Sphaerisporangium</taxon>
    </lineage>
</organism>
<dbReference type="PANTHER" id="PTHR37031:SF2">
    <property type="entry name" value="PHOD-LIKE PHOSPHATASE METALLOPHOSPHATASE DOMAIN-CONTAINING PROTEIN"/>
    <property type="match status" value="1"/>
</dbReference>
<dbReference type="SUPFAM" id="SSF56300">
    <property type="entry name" value="Metallo-dependent phosphatases"/>
    <property type="match status" value="1"/>
</dbReference>
<dbReference type="RefSeq" id="WP_262842776.1">
    <property type="nucleotide sequence ID" value="NZ_JANZYP010000013.1"/>
</dbReference>
<comment type="caution">
    <text evidence="4">The sequence shown here is derived from an EMBL/GenBank/DDBJ whole genome shotgun (WGS) entry which is preliminary data.</text>
</comment>
<sequence length="526" mass="58957">MPELVIGPMLRYVDETSASIWVETSEPCEVTVEVDGTRAADRTFTLHGHHYAIVDVEGTGAYAVELDGRRVWPLEGAPDSQICPLEELGRVVFGSCRTTVPHDDEHVATHGVDVLREFGVRLMEGADLPSLLLFLGDQVYADEPSQEMLDFIHARRQDGPEEIVDFEEYAELYRLAWTDPVVRWVLSTVPTAMIFDDHDVRDDWNTSIAWRRKMADVPWWKNRITSALGAYWVYQHLGNLSPSERKADPMYAELHGRDTDGAALLDEFARKADEDPSSTRWSYTRDVGGTRLIMLDTRCARELDPQNRRMLDEDEWTWFTEQATGGVDHLLIGSSVPVFLPSGIFDVESWNEAVAGGAWGRRAAVWGEKIRQALDLEHWGAFRRSFEELGSLLVDIAAGRKGRAPATIVLMSGDVHYSYLAAAGPASADLESARIYQAVCSPIRNPLSRTLRLANVIGSFGVASVVGGILVRMARLPRRTLRWKITNGPWFPNALGTIDLDGRSAGLRWHTARPDYEELVEIRLTD</sequence>
<reference evidence="5" key="1">
    <citation type="journal article" date="2019" name="Int. J. Syst. Evol. Microbiol.">
        <title>The Global Catalogue of Microorganisms (GCM) 10K type strain sequencing project: providing services to taxonomists for standard genome sequencing and annotation.</title>
        <authorList>
            <consortium name="The Broad Institute Genomics Platform"/>
            <consortium name="The Broad Institute Genome Sequencing Center for Infectious Disease"/>
            <person name="Wu L."/>
            <person name="Ma J."/>
        </authorList>
    </citation>
    <scope>NUCLEOTIDE SEQUENCE [LARGE SCALE GENOMIC DNA]</scope>
    <source>
        <strain evidence="5">CCUG 49560</strain>
    </source>
</reference>
<evidence type="ECO:0000313" key="4">
    <source>
        <dbReference type="EMBL" id="MFC4584761.1"/>
    </source>
</evidence>
<feature type="transmembrane region" description="Helical" evidence="1">
    <location>
        <begin position="453"/>
        <end position="474"/>
    </location>
</feature>
<keyword evidence="5" id="KW-1185">Reference proteome</keyword>
<keyword evidence="1" id="KW-1133">Transmembrane helix</keyword>
<dbReference type="Gene3D" id="3.60.21.70">
    <property type="entry name" value="PhoD-like phosphatase"/>
    <property type="match status" value="1"/>
</dbReference>
<accession>A0ABV9E881</accession>
<dbReference type="PANTHER" id="PTHR37031">
    <property type="entry name" value="METALLOPHOSPHATASE BINDING DOMAIN PROTEIN"/>
    <property type="match status" value="1"/>
</dbReference>